<keyword evidence="1 10" id="KW-0171">Cobalt transport</keyword>
<dbReference type="KEGG" id="cku:UL82_04815"/>
<dbReference type="PANTHER" id="PTHR38662">
    <property type="entry name" value="COBALT TRANSPORT PROTEIN CBIN"/>
    <property type="match status" value="1"/>
</dbReference>
<dbReference type="GO" id="GO:0015087">
    <property type="term" value="F:cobalt ion transmembrane transporter activity"/>
    <property type="evidence" value="ECO:0007669"/>
    <property type="project" value="UniProtKB-UniRule"/>
</dbReference>
<proteinExistence type="inferred from homology"/>
<keyword evidence="7 10" id="KW-0406">Ion transport</keyword>
<sequence>MSKRTTTFLFIGLIALLAAFPMFFNLGSEDIEEPFAGTDATAETLIAEENPDYEPWFEPLIGELPGEVESGLFALQAALGAGFLGYALGVFRGRKNAEDSAVEAIISTSEN</sequence>
<keyword evidence="2 10" id="KW-0813">Transport</keyword>
<comment type="subcellular location">
    <subcellularLocation>
        <location evidence="10">Cell membrane</location>
        <topology evidence="10">Multi-pass membrane protein</topology>
    </subcellularLocation>
</comment>
<dbReference type="RefSeq" id="WP_046439275.1">
    <property type="nucleotide sequence ID" value="NZ_CP011312.1"/>
</dbReference>
<dbReference type="PANTHER" id="PTHR38662:SF1">
    <property type="entry name" value="COBALT TRANSPORT PROTEIN CBIN"/>
    <property type="match status" value="1"/>
</dbReference>
<organism evidence="11 12">
    <name type="scientific">Corynebacterium kutscheri</name>
    <dbReference type="NCBI Taxonomy" id="35755"/>
    <lineage>
        <taxon>Bacteria</taxon>
        <taxon>Bacillati</taxon>
        <taxon>Actinomycetota</taxon>
        <taxon>Actinomycetes</taxon>
        <taxon>Mycobacteriales</taxon>
        <taxon>Corynebacteriaceae</taxon>
        <taxon>Corynebacterium</taxon>
    </lineage>
</organism>
<evidence type="ECO:0000256" key="1">
    <source>
        <dbReference type="ARBA" id="ARBA00022426"/>
    </source>
</evidence>
<evidence type="ECO:0000256" key="9">
    <source>
        <dbReference type="ARBA" id="ARBA00023285"/>
    </source>
</evidence>
<dbReference type="STRING" id="35755.UL82_04815"/>
<dbReference type="UniPathway" id="UPA00148"/>
<dbReference type="InterPro" id="IPR003705">
    <property type="entry name" value="CbiN"/>
</dbReference>
<comment type="similarity">
    <text evidence="10">Belongs to the CbiN family.</text>
</comment>
<keyword evidence="12" id="KW-1185">Reference proteome</keyword>
<dbReference type="HOGENOM" id="CLU_136197_0_1_11"/>
<dbReference type="Proteomes" id="UP000033457">
    <property type="component" value="Chromosome"/>
</dbReference>
<evidence type="ECO:0000256" key="7">
    <source>
        <dbReference type="ARBA" id="ARBA00023065"/>
    </source>
</evidence>
<keyword evidence="8 10" id="KW-0472">Membrane</keyword>
<keyword evidence="4 10" id="KW-0169">Cobalamin biosynthesis</keyword>
<comment type="pathway">
    <text evidence="10">Cofactor biosynthesis; adenosylcobalamin biosynthesis.</text>
</comment>
<keyword evidence="5 10" id="KW-0812">Transmembrane</keyword>
<accession>A0A0F6R079</accession>
<keyword evidence="3 10" id="KW-1003">Cell membrane</keyword>
<evidence type="ECO:0000256" key="3">
    <source>
        <dbReference type="ARBA" id="ARBA00022475"/>
    </source>
</evidence>
<evidence type="ECO:0000256" key="6">
    <source>
        <dbReference type="ARBA" id="ARBA00022989"/>
    </source>
</evidence>
<comment type="subunit">
    <text evidence="10">Forms an energy-coupling factor (ECF) transporter complex composed of an ATP-binding protein (A component, CbiO), a transmembrane protein (T component, CbiQ) and 2 possible substrate-capture proteins (S components, CbiM and CbiN) of unknown stoichimetry.</text>
</comment>
<protein>
    <recommendedName>
        <fullName evidence="10">Cobalt transport protein CbiN</fullName>
    </recommendedName>
    <alternativeName>
        <fullName evidence="10">Energy-coupling factor transporter probable substrate-capture protein CbiN</fullName>
        <shortName evidence="10">ECF transporter S component CbiN</shortName>
    </alternativeName>
</protein>
<dbReference type="NCBIfam" id="NF002780">
    <property type="entry name" value="PRK02898.1"/>
    <property type="match status" value="1"/>
</dbReference>
<dbReference type="HAMAP" id="MF_00330">
    <property type="entry name" value="CbiN"/>
    <property type="match status" value="1"/>
</dbReference>
<feature type="transmembrane region" description="Helical" evidence="10">
    <location>
        <begin position="7"/>
        <end position="24"/>
    </location>
</feature>
<gene>
    <name evidence="10" type="primary">cbiN</name>
    <name evidence="11" type="ORF">UL82_04815</name>
</gene>
<evidence type="ECO:0000256" key="2">
    <source>
        <dbReference type="ARBA" id="ARBA00022448"/>
    </source>
</evidence>
<dbReference type="EMBL" id="CP011312">
    <property type="protein sequence ID" value="AKE41145.1"/>
    <property type="molecule type" value="Genomic_DNA"/>
</dbReference>
<evidence type="ECO:0000256" key="8">
    <source>
        <dbReference type="ARBA" id="ARBA00023136"/>
    </source>
</evidence>
<dbReference type="GO" id="GO:0005886">
    <property type="term" value="C:plasma membrane"/>
    <property type="evidence" value="ECO:0007669"/>
    <property type="project" value="UniProtKB-SubCell"/>
</dbReference>
<evidence type="ECO:0000256" key="5">
    <source>
        <dbReference type="ARBA" id="ARBA00022692"/>
    </source>
</evidence>
<dbReference type="AlphaFoldDB" id="A0A0F6R079"/>
<evidence type="ECO:0000313" key="11">
    <source>
        <dbReference type="EMBL" id="AKE41145.1"/>
    </source>
</evidence>
<keyword evidence="6 10" id="KW-1133">Transmembrane helix</keyword>
<evidence type="ECO:0000256" key="4">
    <source>
        <dbReference type="ARBA" id="ARBA00022573"/>
    </source>
</evidence>
<comment type="function">
    <text evidence="10">Part of the energy-coupling factor (ECF) transporter complex CbiMNOQ involved in cobalt import.</text>
</comment>
<dbReference type="GO" id="GO:0009236">
    <property type="term" value="P:cobalamin biosynthetic process"/>
    <property type="evidence" value="ECO:0007669"/>
    <property type="project" value="UniProtKB-UniRule"/>
</dbReference>
<keyword evidence="9 10" id="KW-0170">Cobalt</keyword>
<dbReference type="Pfam" id="PF02553">
    <property type="entry name" value="CbiN"/>
    <property type="match status" value="1"/>
</dbReference>
<name>A0A0F6R079_9CORY</name>
<feature type="transmembrane region" description="Helical" evidence="10">
    <location>
        <begin position="72"/>
        <end position="91"/>
    </location>
</feature>
<evidence type="ECO:0000313" key="12">
    <source>
        <dbReference type="Proteomes" id="UP000033457"/>
    </source>
</evidence>
<reference evidence="11 12" key="1">
    <citation type="journal article" date="2015" name="Genome Announc.">
        <title>Complete Genome Sequence of Corynebacterium kutscheri DSM 20755, a Corynebacterial Type Strain with Remarkably Low G+C Content of Chromosomal DNA.</title>
        <authorList>
            <person name="Ruckert C."/>
            <person name="Albersmeier A."/>
            <person name="Winkler A."/>
            <person name="Tauch A."/>
        </authorList>
    </citation>
    <scope>NUCLEOTIDE SEQUENCE [LARGE SCALE GENOMIC DNA]</scope>
    <source>
        <strain evidence="11 12">DSM 20755</strain>
    </source>
</reference>
<evidence type="ECO:0000256" key="10">
    <source>
        <dbReference type="HAMAP-Rule" id="MF_00330"/>
    </source>
</evidence>
<dbReference type="OrthoDB" id="1551318at2"/>